<dbReference type="AlphaFoldDB" id="A0A139WYN6"/>
<dbReference type="STRING" id="128403.WA1_39530"/>
<dbReference type="InterPro" id="IPR036366">
    <property type="entry name" value="PGBDSf"/>
</dbReference>
<dbReference type="Proteomes" id="UP000076925">
    <property type="component" value="Unassembled WGS sequence"/>
</dbReference>
<dbReference type="Gene3D" id="1.10.101.10">
    <property type="entry name" value="PGBD-like superfamily/PGBD"/>
    <property type="match status" value="2"/>
</dbReference>
<dbReference type="RefSeq" id="WP_017746113.1">
    <property type="nucleotide sequence ID" value="NZ_KQ976354.1"/>
</dbReference>
<reference evidence="2 3" key="1">
    <citation type="journal article" date="2013" name="Genome Biol. Evol.">
        <title>Genomes of Stigonematalean cyanobacteria (subsection V) and the evolution of oxygenic photosynthesis from prokaryotes to plastids.</title>
        <authorList>
            <person name="Dagan T."/>
            <person name="Roettger M."/>
            <person name="Stucken K."/>
            <person name="Landan G."/>
            <person name="Koch R."/>
            <person name="Major P."/>
            <person name="Gould S.B."/>
            <person name="Goremykin V.V."/>
            <person name="Rippka R."/>
            <person name="Tandeau de Marsac N."/>
            <person name="Gugger M."/>
            <person name="Lockhart P.J."/>
            <person name="Allen J.F."/>
            <person name="Brune I."/>
            <person name="Maus I."/>
            <person name="Puhler A."/>
            <person name="Martin W.F."/>
        </authorList>
    </citation>
    <scope>NUCLEOTIDE SEQUENCE [LARGE SCALE GENOMIC DNA]</scope>
    <source>
        <strain evidence="2 3">PCC 7110</strain>
    </source>
</reference>
<organism evidence="2 3">
    <name type="scientific">Scytonema hofmannii PCC 7110</name>
    <dbReference type="NCBI Taxonomy" id="128403"/>
    <lineage>
        <taxon>Bacteria</taxon>
        <taxon>Bacillati</taxon>
        <taxon>Cyanobacteriota</taxon>
        <taxon>Cyanophyceae</taxon>
        <taxon>Nostocales</taxon>
        <taxon>Scytonemataceae</taxon>
        <taxon>Scytonema</taxon>
    </lineage>
</organism>
<dbReference type="InterPro" id="IPR002477">
    <property type="entry name" value="Peptidoglycan-bd-like"/>
</dbReference>
<evidence type="ECO:0000259" key="1">
    <source>
        <dbReference type="Pfam" id="PF01471"/>
    </source>
</evidence>
<feature type="domain" description="Peptidoglycan binding-like" evidence="1">
    <location>
        <begin position="102"/>
        <end position="155"/>
    </location>
</feature>
<sequence>MPAIIQYPTQQPTLQFGAFGQIVKKMQKALNQRLVPLDTVSAYPMSVSTTGYFDRQTQNAVKYLQCLAFLTVDGIVGEQTWNYLYKGADSLPELNVGSHGRIVKAVQEALKAGGYYYGTVDGVFEVKTENAVRAFQAEHYLVSNGIIESRTWRVLSKLEVHACRCNINAFSSQ</sequence>
<proteinExistence type="predicted"/>
<comment type="caution">
    <text evidence="2">The sequence shown here is derived from an EMBL/GenBank/DDBJ whole genome shotgun (WGS) entry which is preliminary data.</text>
</comment>
<gene>
    <name evidence="2" type="ORF">WA1_39530</name>
</gene>
<keyword evidence="3" id="KW-1185">Reference proteome</keyword>
<evidence type="ECO:0000313" key="3">
    <source>
        <dbReference type="Proteomes" id="UP000076925"/>
    </source>
</evidence>
<dbReference type="Pfam" id="PF01471">
    <property type="entry name" value="PG_binding_1"/>
    <property type="match status" value="2"/>
</dbReference>
<dbReference type="OrthoDB" id="511527at2"/>
<dbReference type="InterPro" id="IPR036365">
    <property type="entry name" value="PGBD-like_sf"/>
</dbReference>
<accession>A0A139WYN6</accession>
<dbReference type="SUPFAM" id="SSF47090">
    <property type="entry name" value="PGBD-like"/>
    <property type="match status" value="2"/>
</dbReference>
<evidence type="ECO:0000313" key="2">
    <source>
        <dbReference type="EMBL" id="KYC37564.1"/>
    </source>
</evidence>
<dbReference type="EMBL" id="ANNX02000046">
    <property type="protein sequence ID" value="KYC37564.1"/>
    <property type="molecule type" value="Genomic_DNA"/>
</dbReference>
<name>A0A139WYN6_9CYAN</name>
<protein>
    <recommendedName>
        <fullName evidence="1">Peptidoglycan binding-like domain-containing protein</fullName>
    </recommendedName>
</protein>
<feature type="domain" description="Peptidoglycan binding-like" evidence="1">
    <location>
        <begin position="20"/>
        <end position="83"/>
    </location>
</feature>